<sequence length="68" mass="7258">MWSQGATGGQELRRCGRVGGHSRRRATCQGWAGAVNDVIDEAPHHMTGLTEVGMARWADAGDDTMCDG</sequence>
<dbReference type="AlphaFoldDB" id="A0A8J5S4R3"/>
<reference evidence="1" key="1">
    <citation type="journal article" date="2021" name="bioRxiv">
        <title>Whole Genome Assembly and Annotation of Northern Wild Rice, Zizania palustris L., Supports a Whole Genome Duplication in the Zizania Genus.</title>
        <authorList>
            <person name="Haas M."/>
            <person name="Kono T."/>
            <person name="Macchietto M."/>
            <person name="Millas R."/>
            <person name="McGilp L."/>
            <person name="Shao M."/>
            <person name="Duquette J."/>
            <person name="Hirsch C.N."/>
            <person name="Kimball J."/>
        </authorList>
    </citation>
    <scope>NUCLEOTIDE SEQUENCE</scope>
    <source>
        <tissue evidence="1">Fresh leaf tissue</tissue>
    </source>
</reference>
<protein>
    <submittedName>
        <fullName evidence="1">Uncharacterized protein</fullName>
    </submittedName>
</protein>
<evidence type="ECO:0000313" key="2">
    <source>
        <dbReference type="Proteomes" id="UP000729402"/>
    </source>
</evidence>
<dbReference type="EMBL" id="JAAALK010000284">
    <property type="protein sequence ID" value="KAG8068456.1"/>
    <property type="molecule type" value="Genomic_DNA"/>
</dbReference>
<reference evidence="1" key="2">
    <citation type="submission" date="2021-02" db="EMBL/GenBank/DDBJ databases">
        <authorList>
            <person name="Kimball J.A."/>
            <person name="Haas M.W."/>
            <person name="Macchietto M."/>
            <person name="Kono T."/>
            <person name="Duquette J."/>
            <person name="Shao M."/>
        </authorList>
    </citation>
    <scope>NUCLEOTIDE SEQUENCE</scope>
    <source>
        <tissue evidence="1">Fresh leaf tissue</tissue>
    </source>
</reference>
<proteinExistence type="predicted"/>
<accession>A0A8J5S4R3</accession>
<evidence type="ECO:0000313" key="1">
    <source>
        <dbReference type="EMBL" id="KAG8068456.1"/>
    </source>
</evidence>
<name>A0A8J5S4R3_ZIZPA</name>
<gene>
    <name evidence="1" type="ORF">GUJ93_ZPchr0005g14519</name>
</gene>
<comment type="caution">
    <text evidence="1">The sequence shown here is derived from an EMBL/GenBank/DDBJ whole genome shotgun (WGS) entry which is preliminary data.</text>
</comment>
<keyword evidence="2" id="KW-1185">Reference proteome</keyword>
<dbReference type="Proteomes" id="UP000729402">
    <property type="component" value="Unassembled WGS sequence"/>
</dbReference>
<organism evidence="1 2">
    <name type="scientific">Zizania palustris</name>
    <name type="common">Northern wild rice</name>
    <dbReference type="NCBI Taxonomy" id="103762"/>
    <lineage>
        <taxon>Eukaryota</taxon>
        <taxon>Viridiplantae</taxon>
        <taxon>Streptophyta</taxon>
        <taxon>Embryophyta</taxon>
        <taxon>Tracheophyta</taxon>
        <taxon>Spermatophyta</taxon>
        <taxon>Magnoliopsida</taxon>
        <taxon>Liliopsida</taxon>
        <taxon>Poales</taxon>
        <taxon>Poaceae</taxon>
        <taxon>BOP clade</taxon>
        <taxon>Oryzoideae</taxon>
        <taxon>Oryzeae</taxon>
        <taxon>Zizaniinae</taxon>
        <taxon>Zizania</taxon>
    </lineage>
</organism>